<accession>A0A3D8Y8I5</accession>
<dbReference type="PANTHER" id="PTHR37326">
    <property type="entry name" value="BLL3975 PROTEIN"/>
    <property type="match status" value="1"/>
</dbReference>
<dbReference type="GO" id="GO:0046872">
    <property type="term" value="F:metal ion binding"/>
    <property type="evidence" value="ECO:0007669"/>
    <property type="project" value="UniProtKB-KW"/>
</dbReference>
<dbReference type="Gene3D" id="3.40.630.10">
    <property type="entry name" value="Zn peptidases"/>
    <property type="match status" value="1"/>
</dbReference>
<dbReference type="Proteomes" id="UP000256373">
    <property type="component" value="Unassembled WGS sequence"/>
</dbReference>
<dbReference type="Pfam" id="PF24827">
    <property type="entry name" value="AstE_AspA_cat"/>
    <property type="match status" value="1"/>
</dbReference>
<dbReference type="EMBL" id="QNUL01000015">
    <property type="protein sequence ID" value="REA59535.1"/>
    <property type="molecule type" value="Genomic_DNA"/>
</dbReference>
<name>A0A3D8Y8I5_9BACT</name>
<reference evidence="6 7" key="1">
    <citation type="submission" date="2018-07" db="EMBL/GenBank/DDBJ databases">
        <title>Dyadobacter roseus sp. nov., isolated from rose rhizosphere soil.</title>
        <authorList>
            <person name="Chen L."/>
        </authorList>
    </citation>
    <scope>NUCLEOTIDE SEQUENCE [LARGE SCALE GENOMIC DNA]</scope>
    <source>
        <strain evidence="6 7">RS19</strain>
    </source>
</reference>
<keyword evidence="7" id="KW-1185">Reference proteome</keyword>
<dbReference type="OrthoDB" id="9782876at2"/>
<evidence type="ECO:0000256" key="1">
    <source>
        <dbReference type="ARBA" id="ARBA00001947"/>
    </source>
</evidence>
<keyword evidence="3" id="KW-0378">Hydrolase</keyword>
<dbReference type="PANTHER" id="PTHR37326:SF1">
    <property type="entry name" value="BLL3975 PROTEIN"/>
    <property type="match status" value="1"/>
</dbReference>
<evidence type="ECO:0000313" key="7">
    <source>
        <dbReference type="Proteomes" id="UP000256373"/>
    </source>
</evidence>
<protein>
    <submittedName>
        <fullName evidence="6">Succinylglutamate desuccinylase</fullName>
    </submittedName>
</protein>
<dbReference type="InterPro" id="IPR043795">
    <property type="entry name" value="N-alpha-Ac-DABA-like"/>
</dbReference>
<dbReference type="GO" id="GO:0016788">
    <property type="term" value="F:hydrolase activity, acting on ester bonds"/>
    <property type="evidence" value="ECO:0007669"/>
    <property type="project" value="InterPro"/>
</dbReference>
<evidence type="ECO:0000256" key="4">
    <source>
        <dbReference type="ARBA" id="ARBA00022833"/>
    </source>
</evidence>
<dbReference type="AlphaFoldDB" id="A0A3D8Y8I5"/>
<evidence type="ECO:0000256" key="2">
    <source>
        <dbReference type="ARBA" id="ARBA00022723"/>
    </source>
</evidence>
<evidence type="ECO:0000259" key="5">
    <source>
        <dbReference type="Pfam" id="PF24827"/>
    </source>
</evidence>
<dbReference type="SUPFAM" id="SSF53187">
    <property type="entry name" value="Zn-dependent exopeptidases"/>
    <property type="match status" value="1"/>
</dbReference>
<dbReference type="GO" id="GO:0016811">
    <property type="term" value="F:hydrolase activity, acting on carbon-nitrogen (but not peptide) bonds, in linear amides"/>
    <property type="evidence" value="ECO:0007669"/>
    <property type="project" value="InterPro"/>
</dbReference>
<comment type="cofactor">
    <cofactor evidence="1">
        <name>Zn(2+)</name>
        <dbReference type="ChEBI" id="CHEBI:29105"/>
    </cofactor>
</comment>
<evidence type="ECO:0000313" key="6">
    <source>
        <dbReference type="EMBL" id="REA59535.1"/>
    </source>
</evidence>
<feature type="domain" description="Succinylglutamate desuccinylase/Aspartoacylase catalytic" evidence="5">
    <location>
        <begin position="63"/>
        <end position="254"/>
    </location>
</feature>
<comment type="caution">
    <text evidence="6">The sequence shown here is derived from an EMBL/GenBank/DDBJ whole genome shotgun (WGS) entry which is preliminary data.</text>
</comment>
<gene>
    <name evidence="6" type="ORF">DSL64_17980</name>
</gene>
<dbReference type="CDD" id="cd18174">
    <property type="entry name" value="M14_ASTE_ASPA_like"/>
    <property type="match status" value="1"/>
</dbReference>
<dbReference type="PIRSF" id="PIRSF039012">
    <property type="entry name" value="ASP"/>
    <property type="match status" value="1"/>
</dbReference>
<dbReference type="InterPro" id="IPR053138">
    <property type="entry name" value="N-alpha-Ac-DABA_deacetylase"/>
</dbReference>
<sequence length="348" mass="38571">MSYFRYFLSILFVMMLSNVLAQRHFDKGKSMKAGTVSQFLLSVKDGKHEAGLPVKVIKGINEGPVFTIVAGIHGYEYPPIIAMQKLMNEIKPEQLSGTVVIVPVANVAGFYGRSVFYNPEDGKNLNRVFPGREDGSISERLADLITREIITGSDVFLDIHAGDGNEDLADFICYYDHKETPVQTALARKLSDESGFKLKVRYPFNLKADQPSEYAFKQATRQGVAALSIEAGKLGNVQPEAVDMIRNSVMNMLASMHMYKPEKQLKPEKSNWLTGQTYIKSIVKGIFYSDLKSGALVAEGQSLGYITDLFGNKLTEVTAPVAGLILYKIGTPPVLEEETLFCIGYENR</sequence>
<dbReference type="InterPro" id="IPR055438">
    <property type="entry name" value="AstE_AspA_cat"/>
</dbReference>
<proteinExistence type="predicted"/>
<organism evidence="6 7">
    <name type="scientific">Dyadobacter luteus</name>
    <dbReference type="NCBI Taxonomy" id="2259619"/>
    <lineage>
        <taxon>Bacteria</taxon>
        <taxon>Pseudomonadati</taxon>
        <taxon>Bacteroidota</taxon>
        <taxon>Cytophagia</taxon>
        <taxon>Cytophagales</taxon>
        <taxon>Spirosomataceae</taxon>
        <taxon>Dyadobacter</taxon>
    </lineage>
</organism>
<keyword evidence="2" id="KW-0479">Metal-binding</keyword>
<keyword evidence="4" id="KW-0862">Zinc</keyword>
<evidence type="ECO:0000256" key="3">
    <source>
        <dbReference type="ARBA" id="ARBA00022801"/>
    </source>
</evidence>
<dbReference type="RefSeq" id="WP_115832308.1">
    <property type="nucleotide sequence ID" value="NZ_QNUL01000015.1"/>
</dbReference>